<evidence type="ECO:0000313" key="9">
    <source>
        <dbReference type="EMBL" id="MWV27295.1"/>
    </source>
</evidence>
<feature type="transmembrane region" description="Helical" evidence="8">
    <location>
        <begin position="378"/>
        <end position="397"/>
    </location>
</feature>
<evidence type="ECO:0000256" key="2">
    <source>
        <dbReference type="ARBA" id="ARBA00022676"/>
    </source>
</evidence>
<dbReference type="PANTHER" id="PTHR43867">
    <property type="entry name" value="CELLULOSE SYNTHASE CATALYTIC SUBUNIT A [UDP-FORMING]"/>
    <property type="match status" value="1"/>
</dbReference>
<keyword evidence="4 8" id="KW-0812">Transmembrane</keyword>
<evidence type="ECO:0000256" key="7">
    <source>
        <dbReference type="SAM" id="MobiDB-lite"/>
    </source>
</evidence>
<keyword evidence="6 8" id="KW-0472">Membrane</keyword>
<evidence type="ECO:0000313" key="10">
    <source>
        <dbReference type="Proteomes" id="UP000461409"/>
    </source>
</evidence>
<reference evidence="9 10" key="1">
    <citation type="submission" date="2019-12" db="EMBL/GenBank/DDBJ databases">
        <authorList>
            <person name="Lee S.D."/>
        </authorList>
    </citation>
    <scope>NUCLEOTIDE SEQUENCE [LARGE SCALE GENOMIC DNA]</scope>
    <source>
        <strain evidence="9 10">GH3-10</strain>
    </source>
</reference>
<evidence type="ECO:0000256" key="5">
    <source>
        <dbReference type="ARBA" id="ARBA00022989"/>
    </source>
</evidence>
<dbReference type="GO" id="GO:0016757">
    <property type="term" value="F:glycosyltransferase activity"/>
    <property type="evidence" value="ECO:0007669"/>
    <property type="project" value="UniProtKB-KW"/>
</dbReference>
<evidence type="ECO:0000256" key="3">
    <source>
        <dbReference type="ARBA" id="ARBA00022679"/>
    </source>
</evidence>
<gene>
    <name evidence="9" type="ORF">GRF63_05205</name>
</gene>
<dbReference type="EMBL" id="WUBR01000001">
    <property type="protein sequence ID" value="MWV27295.1"/>
    <property type="molecule type" value="Genomic_DNA"/>
</dbReference>
<evidence type="ECO:0000256" key="6">
    <source>
        <dbReference type="ARBA" id="ARBA00023136"/>
    </source>
</evidence>
<dbReference type="AlphaFoldDB" id="A0A844XCR0"/>
<dbReference type="SUPFAM" id="SSF53448">
    <property type="entry name" value="Nucleotide-diphospho-sugar transferases"/>
    <property type="match status" value="1"/>
</dbReference>
<protein>
    <submittedName>
        <fullName evidence="9">Glycosyl transferase family protein</fullName>
    </submittedName>
</protein>
<reference evidence="9 10" key="2">
    <citation type="submission" date="2020-02" db="EMBL/GenBank/DDBJ databases">
        <title>Erythrobacter dongmakensis sp. nov., isolated from a tidal mudflat.</title>
        <authorList>
            <person name="Kim I.S."/>
        </authorList>
    </citation>
    <scope>NUCLEOTIDE SEQUENCE [LARGE SCALE GENOMIC DNA]</scope>
    <source>
        <strain evidence="9 10">GH3-10</strain>
    </source>
</reference>
<evidence type="ECO:0000256" key="4">
    <source>
        <dbReference type="ARBA" id="ARBA00022692"/>
    </source>
</evidence>
<dbReference type="PANTHER" id="PTHR43867:SF2">
    <property type="entry name" value="CELLULOSE SYNTHASE CATALYTIC SUBUNIT A [UDP-FORMING]"/>
    <property type="match status" value="1"/>
</dbReference>
<evidence type="ECO:0000256" key="1">
    <source>
        <dbReference type="ARBA" id="ARBA00004141"/>
    </source>
</evidence>
<proteinExistence type="predicted"/>
<feature type="compositionally biased region" description="Basic and acidic residues" evidence="7">
    <location>
        <begin position="448"/>
        <end position="457"/>
    </location>
</feature>
<keyword evidence="5 8" id="KW-1133">Transmembrane helix</keyword>
<dbReference type="NCBIfam" id="NF011307">
    <property type="entry name" value="PRK14716.1-5"/>
    <property type="match status" value="1"/>
</dbReference>
<dbReference type="InterPro" id="IPR050321">
    <property type="entry name" value="Glycosyltr_2/OpgH_subfam"/>
</dbReference>
<organism evidence="9 10">
    <name type="scientific">Aurantiacibacter rhizosphaerae</name>
    <dbReference type="NCBI Taxonomy" id="2691582"/>
    <lineage>
        <taxon>Bacteria</taxon>
        <taxon>Pseudomonadati</taxon>
        <taxon>Pseudomonadota</taxon>
        <taxon>Alphaproteobacteria</taxon>
        <taxon>Sphingomonadales</taxon>
        <taxon>Erythrobacteraceae</taxon>
        <taxon>Aurantiacibacter</taxon>
    </lineage>
</organism>
<dbReference type="InterPro" id="IPR029044">
    <property type="entry name" value="Nucleotide-diphossugar_trans"/>
</dbReference>
<dbReference type="Pfam" id="PF13641">
    <property type="entry name" value="Glyco_tranf_2_3"/>
    <property type="match status" value="1"/>
</dbReference>
<dbReference type="Gene3D" id="3.90.550.10">
    <property type="entry name" value="Spore Coat Polysaccharide Biosynthesis Protein SpsA, Chain A"/>
    <property type="match status" value="1"/>
</dbReference>
<sequence>MGENAAGALEWLALLEYELLLFAGFFFLLGAIDELSMDFAWFWLRFTGRAQTPVLSRQHIYSSQLTGRAAVLVPAWQEAKVICDTLSHALAVWPQDDLRIYVGVYRNDPETLEAAARGAQGDGRVRIVVHDRDGPSTKADCLNRLFRAMQQDELREGREARMVVLHDAEDMVDSAALVLLDRAIGTSQFVQLPVLPMPRKEARWIGSHYCEEFAEAHGKSMVVRNALGVSLPAAGVGCAFDRRTLEKIARKSDRDAPFDEDSLTEDYELGINVAAIGGKSSFLRVRGENGHLIATRAYFPEKLGHAVRQKARWMHGIALQGWDRLGWTGGPGEWWMRLRDRRGPLSAVVLFAGYSLMVLALLLAGLRYAGMSTPWQPSGLLLALLAFNIASFAWRAFMRFNFTKAEYGWREGLRAVTRIPVANVISIMAGYRALFAYTKTLRGEAPHWEKTAHDAHPARTSALEYAR</sequence>
<dbReference type="GO" id="GO:0016020">
    <property type="term" value="C:membrane"/>
    <property type="evidence" value="ECO:0007669"/>
    <property type="project" value="UniProtKB-SubCell"/>
</dbReference>
<feature type="transmembrane region" description="Helical" evidence="8">
    <location>
        <begin position="20"/>
        <end position="44"/>
    </location>
</feature>
<keyword evidence="10" id="KW-1185">Reference proteome</keyword>
<feature type="transmembrane region" description="Helical" evidence="8">
    <location>
        <begin position="345"/>
        <end position="366"/>
    </location>
</feature>
<comment type="subcellular location">
    <subcellularLocation>
        <location evidence="1">Membrane</location>
        <topology evidence="1">Multi-pass membrane protein</topology>
    </subcellularLocation>
</comment>
<name>A0A844XCR0_9SPHN</name>
<keyword evidence="2" id="KW-0328">Glycosyltransferase</keyword>
<feature type="region of interest" description="Disordered" evidence="7">
    <location>
        <begin position="448"/>
        <end position="467"/>
    </location>
</feature>
<evidence type="ECO:0000256" key="8">
    <source>
        <dbReference type="SAM" id="Phobius"/>
    </source>
</evidence>
<comment type="caution">
    <text evidence="9">The sequence shown here is derived from an EMBL/GenBank/DDBJ whole genome shotgun (WGS) entry which is preliminary data.</text>
</comment>
<accession>A0A844XCR0</accession>
<dbReference type="Proteomes" id="UP000461409">
    <property type="component" value="Unassembled WGS sequence"/>
</dbReference>
<keyword evidence="3 9" id="KW-0808">Transferase</keyword>
<dbReference type="RefSeq" id="WP_160484880.1">
    <property type="nucleotide sequence ID" value="NZ_WUBR01000001.1"/>
</dbReference>